<dbReference type="EMBL" id="BARW01042193">
    <property type="protein sequence ID" value="GAJ20857.1"/>
    <property type="molecule type" value="Genomic_DNA"/>
</dbReference>
<gene>
    <name evidence="1" type="ORF">S12H4_62699</name>
</gene>
<proteinExistence type="predicted"/>
<evidence type="ECO:0000313" key="1">
    <source>
        <dbReference type="EMBL" id="GAJ20857.1"/>
    </source>
</evidence>
<name>X1VMM1_9ZZZZ</name>
<sequence>YSKDKTDGKIKEAAKVTDKEVGPHTCLFIEQELGFGCPEDCLAKKLKVKAPAGLAAILVAQELRGPYIYRD</sequence>
<reference evidence="1" key="1">
    <citation type="journal article" date="2014" name="Front. Microbiol.">
        <title>High frequency of phylogenetically diverse reductive dehalogenase-homologous genes in deep subseafloor sedimentary metagenomes.</title>
        <authorList>
            <person name="Kawai M."/>
            <person name="Futagami T."/>
            <person name="Toyoda A."/>
            <person name="Takaki Y."/>
            <person name="Nishi S."/>
            <person name="Hori S."/>
            <person name="Arai W."/>
            <person name="Tsubouchi T."/>
            <person name="Morono Y."/>
            <person name="Uchiyama I."/>
            <person name="Ito T."/>
            <person name="Fujiyama A."/>
            <person name="Inagaki F."/>
            <person name="Takami H."/>
        </authorList>
    </citation>
    <scope>NUCLEOTIDE SEQUENCE</scope>
    <source>
        <strain evidence="1">Expedition CK06-06</strain>
    </source>
</reference>
<accession>X1VMM1</accession>
<comment type="caution">
    <text evidence="1">The sequence shown here is derived from an EMBL/GenBank/DDBJ whole genome shotgun (WGS) entry which is preliminary data.</text>
</comment>
<organism evidence="1">
    <name type="scientific">marine sediment metagenome</name>
    <dbReference type="NCBI Taxonomy" id="412755"/>
    <lineage>
        <taxon>unclassified sequences</taxon>
        <taxon>metagenomes</taxon>
        <taxon>ecological metagenomes</taxon>
    </lineage>
</organism>
<feature type="non-terminal residue" evidence="1">
    <location>
        <position position="71"/>
    </location>
</feature>
<feature type="non-terminal residue" evidence="1">
    <location>
        <position position="1"/>
    </location>
</feature>
<dbReference type="AlphaFoldDB" id="X1VMM1"/>
<protein>
    <submittedName>
        <fullName evidence="1">Uncharacterized protein</fullName>
    </submittedName>
</protein>